<dbReference type="PANTHER" id="PTHR46193:SF18">
    <property type="entry name" value="HEXITOL PHOSPHATASE B"/>
    <property type="match status" value="1"/>
</dbReference>
<dbReference type="RefSeq" id="WP_272139578.1">
    <property type="nucleotide sequence ID" value="NZ_JAQLOI010000003.1"/>
</dbReference>
<keyword evidence="3" id="KW-0479">Metal-binding</keyword>
<dbReference type="Gene3D" id="1.10.150.240">
    <property type="entry name" value="Putative phosphatase, domain 2"/>
    <property type="match status" value="1"/>
</dbReference>
<dbReference type="InterPro" id="IPR006439">
    <property type="entry name" value="HAD-SF_hydro_IA"/>
</dbReference>
<dbReference type="SFLD" id="SFLDG01129">
    <property type="entry name" value="C1.5:_HAD__Beta-PGM__Phosphata"/>
    <property type="match status" value="1"/>
</dbReference>
<dbReference type="SFLD" id="SFLDG01135">
    <property type="entry name" value="C1.5.6:_HAD__Beta-PGM__Phospha"/>
    <property type="match status" value="1"/>
</dbReference>
<dbReference type="EMBL" id="JAQLOI010000003">
    <property type="protein sequence ID" value="MDB1125669.1"/>
    <property type="molecule type" value="Genomic_DNA"/>
</dbReference>
<protein>
    <submittedName>
        <fullName evidence="6">HAD family phosphatase</fullName>
    </submittedName>
</protein>
<proteinExistence type="inferred from homology"/>
<evidence type="ECO:0000256" key="3">
    <source>
        <dbReference type="ARBA" id="ARBA00022723"/>
    </source>
</evidence>
<reference evidence="6 7" key="1">
    <citation type="submission" date="2023-01" db="EMBL/GenBank/DDBJ databases">
        <title>Vibrio sp. KJ40-1 sp.nov, isolated from marine algae.</title>
        <authorList>
            <person name="Butt M."/>
            <person name="Kim J.M.J."/>
            <person name="Jeon C.O.C."/>
        </authorList>
    </citation>
    <scope>NUCLEOTIDE SEQUENCE [LARGE SCALE GENOMIC DNA]</scope>
    <source>
        <strain evidence="6 7">KJ40-1</strain>
    </source>
</reference>
<evidence type="ECO:0000256" key="5">
    <source>
        <dbReference type="ARBA" id="ARBA00023277"/>
    </source>
</evidence>
<dbReference type="NCBIfam" id="TIGR01509">
    <property type="entry name" value="HAD-SF-IA-v3"/>
    <property type="match status" value="1"/>
</dbReference>
<dbReference type="SFLD" id="SFLDS00003">
    <property type="entry name" value="Haloacid_Dehalogenase"/>
    <property type="match status" value="1"/>
</dbReference>
<dbReference type="Gene3D" id="3.40.50.1000">
    <property type="entry name" value="HAD superfamily/HAD-like"/>
    <property type="match status" value="1"/>
</dbReference>
<evidence type="ECO:0000313" key="6">
    <source>
        <dbReference type="EMBL" id="MDB1125669.1"/>
    </source>
</evidence>
<dbReference type="InterPro" id="IPR023198">
    <property type="entry name" value="PGP-like_dom2"/>
</dbReference>
<evidence type="ECO:0000256" key="2">
    <source>
        <dbReference type="ARBA" id="ARBA00006171"/>
    </source>
</evidence>
<keyword evidence="5" id="KW-0119">Carbohydrate metabolism</keyword>
<dbReference type="InterPro" id="IPR036412">
    <property type="entry name" value="HAD-like_sf"/>
</dbReference>
<name>A0ABT4YXD1_9VIBR</name>
<dbReference type="Pfam" id="PF13419">
    <property type="entry name" value="HAD_2"/>
    <property type="match status" value="1"/>
</dbReference>
<dbReference type="SUPFAM" id="SSF56784">
    <property type="entry name" value="HAD-like"/>
    <property type="match status" value="1"/>
</dbReference>
<dbReference type="PRINTS" id="PR00413">
    <property type="entry name" value="HADHALOGNASE"/>
</dbReference>
<gene>
    <name evidence="6" type="ORF">PGX00_19200</name>
</gene>
<evidence type="ECO:0000313" key="7">
    <source>
        <dbReference type="Proteomes" id="UP001210678"/>
    </source>
</evidence>
<sequence length="214" mass="23857">MKQKQLFIFDMDGVLLDSEPYWRRAQIEMLGQFGISINAEDCIKHTMGKRIDDISLLWINMFKLDANPEQFANQLLEKTALLIRSHAIARDGIYTLIDFLQSNSYRIALATSSSTPIISAVLHKLEIAHVFEIALSADEVDNGKPSPDVYLEVCRRLNTSTKNTIALEDSLTGVRSAVAAQITTIAIPEIVSNDFEIADFVVKNITDVINVLSS</sequence>
<comment type="similarity">
    <text evidence="2">Belongs to the HAD-like hydrolase superfamily. CbbY/CbbZ/Gph/YieH family.</text>
</comment>
<comment type="cofactor">
    <cofactor evidence="1">
        <name>Mg(2+)</name>
        <dbReference type="ChEBI" id="CHEBI:18420"/>
    </cofactor>
</comment>
<organism evidence="6 7">
    <name type="scientific">Vibrio algarum</name>
    <dbReference type="NCBI Taxonomy" id="3020714"/>
    <lineage>
        <taxon>Bacteria</taxon>
        <taxon>Pseudomonadati</taxon>
        <taxon>Pseudomonadota</taxon>
        <taxon>Gammaproteobacteria</taxon>
        <taxon>Vibrionales</taxon>
        <taxon>Vibrionaceae</taxon>
        <taxon>Vibrio</taxon>
    </lineage>
</organism>
<evidence type="ECO:0000256" key="1">
    <source>
        <dbReference type="ARBA" id="ARBA00001946"/>
    </source>
</evidence>
<dbReference type="PANTHER" id="PTHR46193">
    <property type="entry name" value="6-PHOSPHOGLUCONATE PHOSPHATASE"/>
    <property type="match status" value="1"/>
</dbReference>
<dbReference type="InterPro" id="IPR041492">
    <property type="entry name" value="HAD_2"/>
</dbReference>
<dbReference type="InterPro" id="IPR023214">
    <property type="entry name" value="HAD_sf"/>
</dbReference>
<comment type="caution">
    <text evidence="6">The sequence shown here is derived from an EMBL/GenBank/DDBJ whole genome shotgun (WGS) entry which is preliminary data.</text>
</comment>
<accession>A0ABT4YXD1</accession>
<keyword evidence="7" id="KW-1185">Reference proteome</keyword>
<keyword evidence="4" id="KW-0460">Magnesium</keyword>
<dbReference type="Proteomes" id="UP001210678">
    <property type="component" value="Unassembled WGS sequence"/>
</dbReference>
<evidence type="ECO:0000256" key="4">
    <source>
        <dbReference type="ARBA" id="ARBA00022842"/>
    </source>
</evidence>
<dbReference type="InterPro" id="IPR051600">
    <property type="entry name" value="Beta-PGM-like"/>
</dbReference>